<dbReference type="InterPro" id="IPR008266">
    <property type="entry name" value="Tyr_kinase_AS"/>
</dbReference>
<evidence type="ECO:0000256" key="2">
    <source>
        <dbReference type="ARBA" id="ARBA00022840"/>
    </source>
</evidence>
<sequence length="98" mass="10969">MKQCDHPNLVKLYAVCTKEEPFYIITEYMVNGALLHYLRTEGATLTLQALVDMCAQVANGMMYLEERKLVHRDLAARNVLVGDKISGVPVVKVCAVKD</sequence>
<gene>
    <name evidence="4" type="ORF">GPUH_LOCUS21574</name>
</gene>
<dbReference type="PROSITE" id="PS50011">
    <property type="entry name" value="PROTEIN_KINASE_DOM"/>
    <property type="match status" value="1"/>
</dbReference>
<dbReference type="PROSITE" id="PS00109">
    <property type="entry name" value="PROTEIN_KINASE_TYR"/>
    <property type="match status" value="1"/>
</dbReference>
<proteinExistence type="predicted"/>
<dbReference type="Gene3D" id="1.10.510.10">
    <property type="entry name" value="Transferase(Phosphotransferase) domain 1"/>
    <property type="match status" value="1"/>
</dbReference>
<protein>
    <submittedName>
        <fullName evidence="6">Protein kinase domain-containing protein</fullName>
    </submittedName>
</protein>
<dbReference type="Pfam" id="PF07714">
    <property type="entry name" value="PK_Tyr_Ser-Thr"/>
    <property type="match status" value="1"/>
</dbReference>
<dbReference type="PRINTS" id="PR00109">
    <property type="entry name" value="TYRKINASE"/>
</dbReference>
<dbReference type="EMBL" id="UYRT01092930">
    <property type="protein sequence ID" value="VDN38534.1"/>
    <property type="molecule type" value="Genomic_DNA"/>
</dbReference>
<reference evidence="6" key="1">
    <citation type="submission" date="2016-06" db="UniProtKB">
        <authorList>
            <consortium name="WormBaseParasite"/>
        </authorList>
    </citation>
    <scope>IDENTIFICATION</scope>
</reference>
<dbReference type="InterPro" id="IPR050198">
    <property type="entry name" value="Non-receptor_tyrosine_kinases"/>
</dbReference>
<dbReference type="GO" id="GO:0004713">
    <property type="term" value="F:protein tyrosine kinase activity"/>
    <property type="evidence" value="ECO:0007669"/>
    <property type="project" value="InterPro"/>
</dbReference>
<keyword evidence="5" id="KW-1185">Reference proteome</keyword>
<dbReference type="InterPro" id="IPR011009">
    <property type="entry name" value="Kinase-like_dom_sf"/>
</dbReference>
<dbReference type="InterPro" id="IPR000719">
    <property type="entry name" value="Prot_kinase_dom"/>
</dbReference>
<dbReference type="SMART" id="SM00219">
    <property type="entry name" value="TyrKc"/>
    <property type="match status" value="1"/>
</dbReference>
<accession>A0A183EKT2</accession>
<dbReference type="InterPro" id="IPR001245">
    <property type="entry name" value="Ser-Thr/Tyr_kinase_cat_dom"/>
</dbReference>
<dbReference type="Proteomes" id="UP000271098">
    <property type="component" value="Unassembled WGS sequence"/>
</dbReference>
<evidence type="ECO:0000256" key="1">
    <source>
        <dbReference type="ARBA" id="ARBA00022741"/>
    </source>
</evidence>
<evidence type="ECO:0000313" key="5">
    <source>
        <dbReference type="Proteomes" id="UP000271098"/>
    </source>
</evidence>
<name>A0A183EKT2_9BILA</name>
<dbReference type="WBParaSite" id="GPUH_0002160001-mRNA-1">
    <property type="protein sequence ID" value="GPUH_0002160001-mRNA-1"/>
    <property type="gene ID" value="GPUH_0002160001"/>
</dbReference>
<dbReference type="InterPro" id="IPR020635">
    <property type="entry name" value="Tyr_kinase_cat_dom"/>
</dbReference>
<evidence type="ECO:0000313" key="4">
    <source>
        <dbReference type="EMBL" id="VDN38534.1"/>
    </source>
</evidence>
<evidence type="ECO:0000313" key="6">
    <source>
        <dbReference type="WBParaSite" id="GPUH_0002160001-mRNA-1"/>
    </source>
</evidence>
<dbReference type="GO" id="GO:0005524">
    <property type="term" value="F:ATP binding"/>
    <property type="evidence" value="ECO:0007669"/>
    <property type="project" value="UniProtKB-KW"/>
</dbReference>
<dbReference type="SUPFAM" id="SSF56112">
    <property type="entry name" value="Protein kinase-like (PK-like)"/>
    <property type="match status" value="1"/>
</dbReference>
<dbReference type="PANTHER" id="PTHR24418">
    <property type="entry name" value="TYROSINE-PROTEIN KINASE"/>
    <property type="match status" value="1"/>
</dbReference>
<feature type="domain" description="Protein kinase" evidence="3">
    <location>
        <begin position="1"/>
        <end position="98"/>
    </location>
</feature>
<reference evidence="4 5" key="2">
    <citation type="submission" date="2018-11" db="EMBL/GenBank/DDBJ databases">
        <authorList>
            <consortium name="Pathogen Informatics"/>
        </authorList>
    </citation>
    <scope>NUCLEOTIDE SEQUENCE [LARGE SCALE GENOMIC DNA]</scope>
</reference>
<evidence type="ECO:0000259" key="3">
    <source>
        <dbReference type="PROSITE" id="PS50011"/>
    </source>
</evidence>
<dbReference type="OrthoDB" id="4062651at2759"/>
<organism evidence="6">
    <name type="scientific">Gongylonema pulchrum</name>
    <dbReference type="NCBI Taxonomy" id="637853"/>
    <lineage>
        <taxon>Eukaryota</taxon>
        <taxon>Metazoa</taxon>
        <taxon>Ecdysozoa</taxon>
        <taxon>Nematoda</taxon>
        <taxon>Chromadorea</taxon>
        <taxon>Rhabditida</taxon>
        <taxon>Spirurina</taxon>
        <taxon>Spiruromorpha</taxon>
        <taxon>Spiruroidea</taxon>
        <taxon>Gongylonematidae</taxon>
        <taxon>Gongylonema</taxon>
    </lineage>
</organism>
<keyword evidence="1" id="KW-0547">Nucleotide-binding</keyword>
<keyword evidence="2" id="KW-0067">ATP-binding</keyword>
<dbReference type="AlphaFoldDB" id="A0A183EKT2"/>